<keyword evidence="10" id="KW-0560">Oxidoreductase</keyword>
<dbReference type="GO" id="GO:0071949">
    <property type="term" value="F:FAD binding"/>
    <property type="evidence" value="ECO:0007669"/>
    <property type="project" value="InterPro"/>
</dbReference>
<dbReference type="FunFam" id="1.20.140.10:FF:000005">
    <property type="entry name" value="Acyl-coenzyme A oxidase"/>
    <property type="match status" value="1"/>
</dbReference>
<dbReference type="InterPro" id="IPR055060">
    <property type="entry name" value="ACOX_C_alpha1"/>
</dbReference>
<dbReference type="InterPro" id="IPR009100">
    <property type="entry name" value="AcylCoA_DH/oxidase_NM_dom_sf"/>
</dbReference>
<dbReference type="Pfam" id="PF01756">
    <property type="entry name" value="ACOX"/>
    <property type="match status" value="1"/>
</dbReference>
<dbReference type="FunFam" id="1.20.140.10:FF:000013">
    <property type="entry name" value="Acyl-coenzyme A oxidase"/>
    <property type="match status" value="1"/>
</dbReference>
<evidence type="ECO:0000256" key="11">
    <source>
        <dbReference type="ARBA" id="ARBA00023098"/>
    </source>
</evidence>
<dbReference type="Proteomes" id="UP001487740">
    <property type="component" value="Unassembled WGS sequence"/>
</dbReference>
<evidence type="ECO:0000256" key="4">
    <source>
        <dbReference type="ARBA" id="ARBA00006288"/>
    </source>
</evidence>
<dbReference type="FunFam" id="1.10.540.10:FF:000006">
    <property type="entry name" value="Acyl-coenzyme A oxidase"/>
    <property type="match status" value="1"/>
</dbReference>
<evidence type="ECO:0000256" key="15">
    <source>
        <dbReference type="PIRSR" id="PIRSR000168-2"/>
    </source>
</evidence>
<gene>
    <name evidence="19" type="ORF">O3P69_007587</name>
</gene>
<dbReference type="Gene3D" id="1.20.140.10">
    <property type="entry name" value="Butyryl-CoA Dehydrogenase, subunit A, domain 3"/>
    <property type="match status" value="2"/>
</dbReference>
<feature type="domain" description="Acyl-CoA oxidase C-alpha1" evidence="18">
    <location>
        <begin position="289"/>
        <end position="450"/>
    </location>
</feature>
<dbReference type="InterPro" id="IPR029320">
    <property type="entry name" value="Acyl-CoA_ox_N"/>
</dbReference>
<dbReference type="InterPro" id="IPR036250">
    <property type="entry name" value="AcylCo_DH-like_C"/>
</dbReference>
<keyword evidence="12" id="KW-0576">Peroxisome</keyword>
<evidence type="ECO:0000256" key="9">
    <source>
        <dbReference type="ARBA" id="ARBA00022840"/>
    </source>
</evidence>
<evidence type="ECO:0000259" key="17">
    <source>
        <dbReference type="Pfam" id="PF14749"/>
    </source>
</evidence>
<evidence type="ECO:0000256" key="2">
    <source>
        <dbReference type="ARBA" id="ARBA00004275"/>
    </source>
</evidence>
<keyword evidence="8" id="KW-0276">Fatty acid metabolism</keyword>
<comment type="pathway">
    <text evidence="3">Lipid metabolism; peroxisomal fatty acid beta-oxidation.</text>
</comment>
<dbReference type="Gene3D" id="2.40.110.10">
    <property type="entry name" value="Butyryl-CoA Dehydrogenase, subunit A, domain 2"/>
    <property type="match status" value="1"/>
</dbReference>
<evidence type="ECO:0000256" key="10">
    <source>
        <dbReference type="ARBA" id="ARBA00023002"/>
    </source>
</evidence>
<comment type="subcellular location">
    <subcellularLocation>
        <location evidence="2">Peroxisome</location>
    </subcellularLocation>
</comment>
<evidence type="ECO:0000313" key="20">
    <source>
        <dbReference type="Proteomes" id="UP001487740"/>
    </source>
</evidence>
<dbReference type="GO" id="GO:0005504">
    <property type="term" value="F:fatty acid binding"/>
    <property type="evidence" value="ECO:0007669"/>
    <property type="project" value="TreeGrafter"/>
</dbReference>
<organism evidence="19 20">
    <name type="scientific">Scylla paramamosain</name>
    <name type="common">Mud crab</name>
    <dbReference type="NCBI Taxonomy" id="85552"/>
    <lineage>
        <taxon>Eukaryota</taxon>
        <taxon>Metazoa</taxon>
        <taxon>Ecdysozoa</taxon>
        <taxon>Arthropoda</taxon>
        <taxon>Crustacea</taxon>
        <taxon>Multicrustacea</taxon>
        <taxon>Malacostraca</taxon>
        <taxon>Eumalacostraca</taxon>
        <taxon>Eucarida</taxon>
        <taxon>Decapoda</taxon>
        <taxon>Pleocyemata</taxon>
        <taxon>Brachyura</taxon>
        <taxon>Eubrachyura</taxon>
        <taxon>Portunoidea</taxon>
        <taxon>Portunidae</taxon>
        <taxon>Portuninae</taxon>
        <taxon>Scylla</taxon>
    </lineage>
</organism>
<name>A0AAW0UYV8_SCYPA</name>
<sequence length="666" mass="75059">MSEKKDLQDCVEELRRERAQCSFDVEELTNIFDGGKELTARRREIVSHLAEHLICSDPAFKDEVPPEYLSHEDLYTNEVRKVTHLMRKLAEHNIPLREASITQVHSVLRDGNPLIVHTSMFANALASLANPKQQQQWVPLAEKNRIIGTYAQTEIGHGTFVRGLETTAIFDPETKEFVLHSPTITSTKWWPGGLGKTANAAIVMAQLYTQGKCYGPHPFFVQLRDFDTHHSLPGVILGEIGPRLGINSQDNGYLRFDHYRIPRTNMLMRHSQVLEDGSYVKPIHNKLSYGTMVWTRVAIVHSCSKKLACAVTIATRYSAVRHQSELVPGKPEPQILEYQTQQYKLLPHIASVFAILFSASSVLRMQRNVAASISKGNVELLPELHILSCAMKALSSQDSTQGIETCRLACGGHGYIASSGLPSLYTSTTCTITYEGENTVLLLQVARYLIKSYRAGLEGLPVLPSVMYLTAPSAMHQSPPLSNQALIEAFRISSANLVKETESRLCRQFNLEQNFHYAWNRCSVALVHCAELHSRYYMCEKFLSTVESIRASDRVRSVLQDLCRLYLIHHITLNQGHFLRSGTLSGVDLSTLEEEMYELLAKLRPQAVPLVDAFDFRDELLGSTLGAWDGRVYERLYEEAQKSPLNKTDVSKAYHKYLQPLMKSNL</sequence>
<keyword evidence="7 13" id="KW-0274">FAD</keyword>
<evidence type="ECO:0000256" key="5">
    <source>
        <dbReference type="ARBA" id="ARBA00022630"/>
    </source>
</evidence>
<dbReference type="SUPFAM" id="SSF47203">
    <property type="entry name" value="Acyl-CoA dehydrogenase C-terminal domain-like"/>
    <property type="match status" value="2"/>
</dbReference>
<dbReference type="EMBL" id="JARAKH010000004">
    <property type="protein sequence ID" value="KAK8404388.1"/>
    <property type="molecule type" value="Genomic_DNA"/>
</dbReference>
<dbReference type="AlphaFoldDB" id="A0AAW0UYV8"/>
<evidence type="ECO:0000259" key="18">
    <source>
        <dbReference type="Pfam" id="PF22924"/>
    </source>
</evidence>
<keyword evidence="6" id="KW-0547">Nucleotide-binding</keyword>
<evidence type="ECO:0000256" key="8">
    <source>
        <dbReference type="ARBA" id="ARBA00022832"/>
    </source>
</evidence>
<dbReference type="PIRSF" id="PIRSF000168">
    <property type="entry name" value="Acyl-CoA_oxidase"/>
    <property type="match status" value="1"/>
</dbReference>
<evidence type="ECO:0000256" key="6">
    <source>
        <dbReference type="ARBA" id="ARBA00022741"/>
    </source>
</evidence>
<keyword evidence="11" id="KW-0443">Lipid metabolism</keyword>
<dbReference type="GO" id="GO:0003997">
    <property type="term" value="F:acyl-CoA oxidase activity"/>
    <property type="evidence" value="ECO:0007669"/>
    <property type="project" value="InterPro"/>
</dbReference>
<dbReference type="SUPFAM" id="SSF56645">
    <property type="entry name" value="Acyl-CoA dehydrogenase NM domain-like"/>
    <property type="match status" value="1"/>
</dbReference>
<dbReference type="InterPro" id="IPR037069">
    <property type="entry name" value="AcylCoA_DH/ox_N_sf"/>
</dbReference>
<keyword evidence="5 13" id="KW-0285">Flavoprotein</keyword>
<feature type="binding site" evidence="15">
    <location>
        <position position="153"/>
    </location>
    <ligand>
        <name>FAD</name>
        <dbReference type="ChEBI" id="CHEBI:57692"/>
    </ligand>
</feature>
<evidence type="ECO:0000256" key="1">
    <source>
        <dbReference type="ARBA" id="ARBA00001974"/>
    </source>
</evidence>
<evidence type="ECO:0000256" key="14">
    <source>
        <dbReference type="PIRSR" id="PIRSR000168-1"/>
    </source>
</evidence>
<proteinExistence type="inferred from homology"/>
<dbReference type="PANTHER" id="PTHR10909">
    <property type="entry name" value="ELECTRON TRANSPORT OXIDOREDUCTASE"/>
    <property type="match status" value="1"/>
</dbReference>
<keyword evidence="20" id="KW-1185">Reference proteome</keyword>
<evidence type="ECO:0000256" key="3">
    <source>
        <dbReference type="ARBA" id="ARBA00004846"/>
    </source>
</evidence>
<reference evidence="19 20" key="1">
    <citation type="submission" date="2023-03" db="EMBL/GenBank/DDBJ databases">
        <title>High-quality genome of Scylla paramamosain provides insights in environmental adaptation.</title>
        <authorList>
            <person name="Zhang L."/>
        </authorList>
    </citation>
    <scope>NUCLEOTIDE SEQUENCE [LARGE SCALE GENOMIC DNA]</scope>
    <source>
        <strain evidence="19">LZ_2023a</strain>
        <tissue evidence="19">Muscle</tissue>
    </source>
</reference>
<dbReference type="PANTHER" id="PTHR10909:SF250">
    <property type="entry name" value="PEROXISOMAL ACYL-COENZYME A OXIDASE 1"/>
    <property type="match status" value="1"/>
</dbReference>
<evidence type="ECO:0000313" key="19">
    <source>
        <dbReference type="EMBL" id="KAK8404388.1"/>
    </source>
</evidence>
<keyword evidence="9" id="KW-0067">ATP-binding</keyword>
<feature type="domain" description="Acyl-coenzyme A oxidase N-terminal" evidence="17">
    <location>
        <begin position="24"/>
        <end position="147"/>
    </location>
</feature>
<evidence type="ECO:0000256" key="7">
    <source>
        <dbReference type="ARBA" id="ARBA00022827"/>
    </source>
</evidence>
<dbReference type="Pfam" id="PF14749">
    <property type="entry name" value="Acyl-CoA_ox_N"/>
    <property type="match status" value="1"/>
</dbReference>
<dbReference type="Pfam" id="PF22924">
    <property type="entry name" value="ACOX_C_alpha1"/>
    <property type="match status" value="1"/>
</dbReference>
<accession>A0AAW0UYV8</accession>
<dbReference type="InterPro" id="IPR046373">
    <property type="entry name" value="Acyl-CoA_Oxase/DH_mid-dom_sf"/>
</dbReference>
<dbReference type="GO" id="GO:0005777">
    <property type="term" value="C:peroxisome"/>
    <property type="evidence" value="ECO:0007669"/>
    <property type="project" value="UniProtKB-SubCell"/>
</dbReference>
<feature type="binding site" evidence="15">
    <location>
        <position position="192"/>
    </location>
    <ligand>
        <name>FAD</name>
        <dbReference type="ChEBI" id="CHEBI:57692"/>
    </ligand>
</feature>
<dbReference type="FunFam" id="2.40.110.10:FF:000003">
    <property type="entry name" value="Acyl-coenzyme A oxidase"/>
    <property type="match status" value="1"/>
</dbReference>
<protein>
    <recommendedName>
        <fullName evidence="13">Acyl-coenzyme A oxidase</fullName>
    </recommendedName>
</protein>
<dbReference type="GO" id="GO:0055088">
    <property type="term" value="P:lipid homeostasis"/>
    <property type="evidence" value="ECO:0007669"/>
    <property type="project" value="TreeGrafter"/>
</dbReference>
<evidence type="ECO:0000256" key="13">
    <source>
        <dbReference type="PIRNR" id="PIRNR000168"/>
    </source>
</evidence>
<dbReference type="GO" id="GO:0005524">
    <property type="term" value="F:ATP binding"/>
    <property type="evidence" value="ECO:0007669"/>
    <property type="project" value="UniProtKB-KW"/>
</dbReference>
<evidence type="ECO:0000256" key="12">
    <source>
        <dbReference type="ARBA" id="ARBA00023140"/>
    </source>
</evidence>
<comment type="similarity">
    <text evidence="4 13">Belongs to the acyl-CoA oxidase family.</text>
</comment>
<dbReference type="Gene3D" id="1.10.540.10">
    <property type="entry name" value="Acyl-CoA dehydrogenase/oxidase, N-terminal domain"/>
    <property type="match status" value="1"/>
</dbReference>
<comment type="cofactor">
    <cofactor evidence="1">
        <name>FAD</name>
        <dbReference type="ChEBI" id="CHEBI:57692"/>
    </cofactor>
</comment>
<feature type="domain" description="Acyl-CoA oxidase C-terminal" evidence="16">
    <location>
        <begin position="484"/>
        <end position="663"/>
    </location>
</feature>
<comment type="caution">
    <text evidence="19">The sequence shown here is derived from an EMBL/GenBank/DDBJ whole genome shotgun (WGS) entry which is preliminary data.</text>
</comment>
<dbReference type="InterPro" id="IPR002655">
    <property type="entry name" value="Acyl-CoA_oxidase_C"/>
</dbReference>
<evidence type="ECO:0000259" key="16">
    <source>
        <dbReference type="Pfam" id="PF01756"/>
    </source>
</evidence>
<dbReference type="GO" id="GO:0033540">
    <property type="term" value="P:fatty acid beta-oxidation using acyl-CoA oxidase"/>
    <property type="evidence" value="ECO:0007669"/>
    <property type="project" value="TreeGrafter"/>
</dbReference>
<feature type="active site" description="Proton acceptor" evidence="14">
    <location>
        <position position="435"/>
    </location>
</feature>
<dbReference type="InterPro" id="IPR012258">
    <property type="entry name" value="Acyl-CoA_oxidase"/>
</dbReference>